<evidence type="ECO:0000313" key="2">
    <source>
        <dbReference type="EMBL" id="SUN59926.1"/>
    </source>
</evidence>
<dbReference type="EMBL" id="UHFN01000007">
    <property type="protein sequence ID" value="SUN59926.1"/>
    <property type="molecule type" value="Genomic_DNA"/>
</dbReference>
<dbReference type="SMART" id="SM00849">
    <property type="entry name" value="Lactamase_B"/>
    <property type="match status" value="1"/>
</dbReference>
<accession>A0A380K4F5</accession>
<dbReference type="Proteomes" id="UP000254924">
    <property type="component" value="Unassembled WGS sequence"/>
</dbReference>
<proteinExistence type="predicted"/>
<name>A0A380K4F5_9STRE</name>
<dbReference type="OrthoDB" id="2273115at2"/>
<dbReference type="Gene3D" id="3.60.15.10">
    <property type="entry name" value="Ribonuclease Z/Hydroxyacylglutathione hydrolase-like"/>
    <property type="match status" value="1"/>
</dbReference>
<reference evidence="2 3" key="1">
    <citation type="submission" date="2018-06" db="EMBL/GenBank/DDBJ databases">
        <authorList>
            <consortium name="Pathogen Informatics"/>
            <person name="Doyle S."/>
        </authorList>
    </citation>
    <scope>NUCLEOTIDE SEQUENCE [LARGE SCALE GENOMIC DNA]</scope>
    <source>
        <strain evidence="2 3">NCTC12224</strain>
    </source>
</reference>
<dbReference type="PANTHER" id="PTHR42951:SF14">
    <property type="entry name" value="METALLO-BETA-LACTAMASE SUPERFAMILY PROTEIN"/>
    <property type="match status" value="1"/>
</dbReference>
<feature type="domain" description="Metallo-beta-lactamase" evidence="1">
    <location>
        <begin position="22"/>
        <end position="203"/>
    </location>
</feature>
<dbReference type="AlphaFoldDB" id="A0A380K4F5"/>
<organism evidence="2 3">
    <name type="scientific">Streptococcus hyointestinalis</name>
    <dbReference type="NCBI Taxonomy" id="1337"/>
    <lineage>
        <taxon>Bacteria</taxon>
        <taxon>Bacillati</taxon>
        <taxon>Bacillota</taxon>
        <taxon>Bacilli</taxon>
        <taxon>Lactobacillales</taxon>
        <taxon>Streptococcaceae</taxon>
        <taxon>Streptococcus</taxon>
    </lineage>
</organism>
<gene>
    <name evidence="2" type="ORF">NCTC12224_00636</name>
</gene>
<dbReference type="InterPro" id="IPR001279">
    <property type="entry name" value="Metallo-B-lactamas"/>
</dbReference>
<dbReference type="InterPro" id="IPR036866">
    <property type="entry name" value="RibonucZ/Hydroxyglut_hydro"/>
</dbReference>
<evidence type="ECO:0000313" key="3">
    <source>
        <dbReference type="Proteomes" id="UP000254924"/>
    </source>
</evidence>
<dbReference type="SUPFAM" id="SSF56281">
    <property type="entry name" value="Metallo-hydrolase/oxidoreductase"/>
    <property type="match status" value="1"/>
</dbReference>
<protein>
    <submittedName>
        <fullName evidence="2">Beta-lactamase, type II</fullName>
    </submittedName>
</protein>
<dbReference type="Pfam" id="PF00753">
    <property type="entry name" value="Lactamase_B"/>
    <property type="match status" value="1"/>
</dbReference>
<evidence type="ECO:0000259" key="1">
    <source>
        <dbReference type="SMART" id="SM00849"/>
    </source>
</evidence>
<dbReference type="InterPro" id="IPR050855">
    <property type="entry name" value="NDM-1-like"/>
</dbReference>
<sequence>MKQINTANYTITTFTTNDQSFLVTASLLEKDGHAFLINTAFTKTSALEIVAYLKANQLELDEIFLIHGDPDYYFGAEVIKAAFPEAIIRATKETQEHIVQKVLGKLAVWSSQLGVDAPVNVVLPQAIEGNVINWQGVTLEMVGDSHRINLYDKDQKVMIGGIDTFDQAHVFLADSKTAEEMQTWAARLEDLEQMDIAHLIPSHSNPESKFDKTALSFTKAYLEKTIQVESESADSAAFMAAMNQAFPNLPNQGVLGLSAKVVMQEMPWG</sequence>
<keyword evidence="3" id="KW-1185">Reference proteome</keyword>
<dbReference type="PANTHER" id="PTHR42951">
    <property type="entry name" value="METALLO-BETA-LACTAMASE DOMAIN-CONTAINING"/>
    <property type="match status" value="1"/>
</dbReference>